<sequence length="336" mass="36796">MDDGITDVEDEKETNQAVQVKPSFREVVMHTPGFQPNAKEIIKIVQEELCPFLEEELRAKEANKELDLKPVIEVGSTAVSDQPPGEGANIPTVSQATNGEFFAPQINVELTKEDPCFGPWMLAKNPNRRKNLPKFEERRVVNEVSKRGGSRFAVLEDDSHVSLSTVAPPLDPCDNQQKNVGLSSKVRPKQTKVASSKPMPRKTKLNPDKLSSQPPKVSSIPSLLPTGSSPAKDSLKQKEANILRMMSWKEKELLKAFNESKSSMDFMNQFAINPSEEVLIFVDNVRARDVSLEVLNSKPPNSLKNLDCKLGGEGAQDGDVGAVCSQICDGAATSTG</sequence>
<dbReference type="EMBL" id="JAYWIO010000006">
    <property type="protein sequence ID" value="KAK7256077.1"/>
    <property type="molecule type" value="Genomic_DNA"/>
</dbReference>
<accession>A0AAN9EEW1</accession>
<protein>
    <submittedName>
        <fullName evidence="2">Uncharacterized protein</fullName>
    </submittedName>
</protein>
<evidence type="ECO:0000313" key="3">
    <source>
        <dbReference type="Proteomes" id="UP001372338"/>
    </source>
</evidence>
<dbReference type="Proteomes" id="UP001372338">
    <property type="component" value="Unassembled WGS sequence"/>
</dbReference>
<gene>
    <name evidence="2" type="ORF">RIF29_29511</name>
</gene>
<feature type="compositionally biased region" description="Polar residues" evidence="1">
    <location>
        <begin position="209"/>
        <end position="231"/>
    </location>
</feature>
<evidence type="ECO:0000313" key="2">
    <source>
        <dbReference type="EMBL" id="KAK7256077.1"/>
    </source>
</evidence>
<organism evidence="2 3">
    <name type="scientific">Crotalaria pallida</name>
    <name type="common">Smooth rattlebox</name>
    <name type="synonym">Crotalaria striata</name>
    <dbReference type="NCBI Taxonomy" id="3830"/>
    <lineage>
        <taxon>Eukaryota</taxon>
        <taxon>Viridiplantae</taxon>
        <taxon>Streptophyta</taxon>
        <taxon>Embryophyta</taxon>
        <taxon>Tracheophyta</taxon>
        <taxon>Spermatophyta</taxon>
        <taxon>Magnoliopsida</taxon>
        <taxon>eudicotyledons</taxon>
        <taxon>Gunneridae</taxon>
        <taxon>Pentapetalae</taxon>
        <taxon>rosids</taxon>
        <taxon>fabids</taxon>
        <taxon>Fabales</taxon>
        <taxon>Fabaceae</taxon>
        <taxon>Papilionoideae</taxon>
        <taxon>50 kb inversion clade</taxon>
        <taxon>genistoids sensu lato</taxon>
        <taxon>core genistoids</taxon>
        <taxon>Crotalarieae</taxon>
        <taxon>Crotalaria</taxon>
    </lineage>
</organism>
<feature type="region of interest" description="Disordered" evidence="1">
    <location>
        <begin position="165"/>
        <end position="235"/>
    </location>
</feature>
<proteinExistence type="predicted"/>
<evidence type="ECO:0000256" key="1">
    <source>
        <dbReference type="SAM" id="MobiDB-lite"/>
    </source>
</evidence>
<keyword evidence="3" id="KW-1185">Reference proteome</keyword>
<name>A0AAN9EEW1_CROPI</name>
<comment type="caution">
    <text evidence="2">The sequence shown here is derived from an EMBL/GenBank/DDBJ whole genome shotgun (WGS) entry which is preliminary data.</text>
</comment>
<dbReference type="AlphaFoldDB" id="A0AAN9EEW1"/>
<reference evidence="2 3" key="1">
    <citation type="submission" date="2024-01" db="EMBL/GenBank/DDBJ databases">
        <title>The genomes of 5 underutilized Papilionoideae crops provide insights into root nodulation and disease resistanc.</title>
        <authorList>
            <person name="Yuan L."/>
        </authorList>
    </citation>
    <scope>NUCLEOTIDE SEQUENCE [LARGE SCALE GENOMIC DNA]</scope>
    <source>
        <strain evidence="2">ZHUSHIDOU_FW_LH</strain>
        <tissue evidence="2">Leaf</tissue>
    </source>
</reference>